<proteinExistence type="predicted"/>
<dbReference type="AlphaFoldDB" id="A0A917TE21"/>
<gene>
    <name evidence="2" type="ORF">GCM10007977_020830</name>
</gene>
<dbReference type="EMBL" id="BMPI01000008">
    <property type="protein sequence ID" value="GGM19385.1"/>
    <property type="molecule type" value="Genomic_DNA"/>
</dbReference>
<reference evidence="2" key="2">
    <citation type="submission" date="2020-09" db="EMBL/GenBank/DDBJ databases">
        <authorList>
            <person name="Sun Q."/>
            <person name="Ohkuma M."/>
        </authorList>
    </citation>
    <scope>NUCLEOTIDE SEQUENCE</scope>
    <source>
        <strain evidence="2">JCM 19831</strain>
    </source>
</reference>
<accession>A0A917TE21</accession>
<protein>
    <submittedName>
        <fullName evidence="2">Uncharacterized protein</fullName>
    </submittedName>
</protein>
<feature type="region of interest" description="Disordered" evidence="1">
    <location>
        <begin position="1"/>
        <end position="39"/>
    </location>
</feature>
<keyword evidence="3" id="KW-1185">Reference proteome</keyword>
<comment type="caution">
    <text evidence="2">The sequence shown here is derived from an EMBL/GenBank/DDBJ whole genome shotgun (WGS) entry which is preliminary data.</text>
</comment>
<sequence>MRILEPGVGEMSEKAQAVKPAQPLSAAGAQHAAEKVTHTTAASRPVVLLPLPLKAFRA</sequence>
<name>A0A917TE21_9ACTN</name>
<reference evidence="2" key="1">
    <citation type="journal article" date="2014" name="Int. J. Syst. Evol. Microbiol.">
        <title>Complete genome sequence of Corynebacterium casei LMG S-19264T (=DSM 44701T), isolated from a smear-ripened cheese.</title>
        <authorList>
            <consortium name="US DOE Joint Genome Institute (JGI-PGF)"/>
            <person name="Walter F."/>
            <person name="Albersmeier A."/>
            <person name="Kalinowski J."/>
            <person name="Ruckert C."/>
        </authorList>
    </citation>
    <scope>NUCLEOTIDE SEQUENCE</scope>
    <source>
        <strain evidence="2">JCM 19831</strain>
    </source>
</reference>
<organism evidence="2 3">
    <name type="scientific">Dactylosporangium sucinum</name>
    <dbReference type="NCBI Taxonomy" id="1424081"/>
    <lineage>
        <taxon>Bacteria</taxon>
        <taxon>Bacillati</taxon>
        <taxon>Actinomycetota</taxon>
        <taxon>Actinomycetes</taxon>
        <taxon>Micromonosporales</taxon>
        <taxon>Micromonosporaceae</taxon>
        <taxon>Dactylosporangium</taxon>
    </lineage>
</organism>
<dbReference type="Proteomes" id="UP000642070">
    <property type="component" value="Unassembled WGS sequence"/>
</dbReference>
<evidence type="ECO:0000313" key="2">
    <source>
        <dbReference type="EMBL" id="GGM19385.1"/>
    </source>
</evidence>
<evidence type="ECO:0000313" key="3">
    <source>
        <dbReference type="Proteomes" id="UP000642070"/>
    </source>
</evidence>
<evidence type="ECO:0000256" key="1">
    <source>
        <dbReference type="SAM" id="MobiDB-lite"/>
    </source>
</evidence>